<feature type="compositionally biased region" description="Basic and acidic residues" evidence="4">
    <location>
        <begin position="1"/>
        <end position="11"/>
    </location>
</feature>
<evidence type="ECO:0000313" key="5">
    <source>
        <dbReference type="EMBL" id="KAG8188562.1"/>
    </source>
</evidence>
<feature type="compositionally biased region" description="Polar residues" evidence="4">
    <location>
        <begin position="384"/>
        <end position="395"/>
    </location>
</feature>
<evidence type="ECO:0000313" key="6">
    <source>
        <dbReference type="Proteomes" id="UP000827092"/>
    </source>
</evidence>
<organism evidence="5 6">
    <name type="scientific">Oedothorax gibbosus</name>
    <dbReference type="NCBI Taxonomy" id="931172"/>
    <lineage>
        <taxon>Eukaryota</taxon>
        <taxon>Metazoa</taxon>
        <taxon>Ecdysozoa</taxon>
        <taxon>Arthropoda</taxon>
        <taxon>Chelicerata</taxon>
        <taxon>Arachnida</taxon>
        <taxon>Araneae</taxon>
        <taxon>Araneomorphae</taxon>
        <taxon>Entelegynae</taxon>
        <taxon>Araneoidea</taxon>
        <taxon>Linyphiidae</taxon>
        <taxon>Erigoninae</taxon>
        <taxon>Oedothorax</taxon>
    </lineage>
</organism>
<feature type="compositionally biased region" description="Low complexity" evidence="4">
    <location>
        <begin position="160"/>
        <end position="172"/>
    </location>
</feature>
<feature type="compositionally biased region" description="Polar residues" evidence="4">
    <location>
        <begin position="205"/>
        <end position="221"/>
    </location>
</feature>
<feature type="compositionally biased region" description="Basic and acidic residues" evidence="4">
    <location>
        <begin position="346"/>
        <end position="360"/>
    </location>
</feature>
<gene>
    <name evidence="5" type="ORF">JTE90_007169</name>
</gene>
<feature type="compositionally biased region" description="Basic and acidic residues" evidence="4">
    <location>
        <begin position="222"/>
        <end position="236"/>
    </location>
</feature>
<dbReference type="EMBL" id="JAFNEN010000236">
    <property type="protein sequence ID" value="KAG8188562.1"/>
    <property type="molecule type" value="Genomic_DNA"/>
</dbReference>
<feature type="region of interest" description="Disordered" evidence="4">
    <location>
        <begin position="345"/>
        <end position="450"/>
    </location>
</feature>
<feature type="compositionally biased region" description="Basic and acidic residues" evidence="4">
    <location>
        <begin position="399"/>
        <end position="416"/>
    </location>
</feature>
<feature type="compositionally biased region" description="Polar residues" evidence="4">
    <location>
        <begin position="33"/>
        <end position="61"/>
    </location>
</feature>
<proteinExistence type="inferred from homology"/>
<feature type="coiled-coil region" evidence="3">
    <location>
        <begin position="708"/>
        <end position="742"/>
    </location>
</feature>
<protein>
    <submittedName>
        <fullName evidence="5">Uncharacterized protein</fullName>
    </submittedName>
</protein>
<dbReference type="Proteomes" id="UP000827092">
    <property type="component" value="Unassembled WGS sequence"/>
</dbReference>
<evidence type="ECO:0000256" key="1">
    <source>
        <dbReference type="ARBA" id="ARBA00010949"/>
    </source>
</evidence>
<reference evidence="5 6" key="1">
    <citation type="journal article" date="2022" name="Nat. Ecol. Evol.">
        <title>A masculinizing supergene underlies an exaggerated male reproductive morph in a spider.</title>
        <authorList>
            <person name="Hendrickx F."/>
            <person name="De Corte Z."/>
            <person name="Sonet G."/>
            <person name="Van Belleghem S.M."/>
            <person name="Kostlbacher S."/>
            <person name="Vangestel C."/>
        </authorList>
    </citation>
    <scope>NUCLEOTIDE SEQUENCE [LARGE SCALE GENOMIC DNA]</scope>
    <source>
        <strain evidence="5">W744_W776</strain>
    </source>
</reference>
<feature type="compositionally biased region" description="Basic and acidic residues" evidence="4">
    <location>
        <begin position="277"/>
        <end position="301"/>
    </location>
</feature>
<evidence type="ECO:0000256" key="3">
    <source>
        <dbReference type="SAM" id="Coils"/>
    </source>
</evidence>
<feature type="region of interest" description="Disordered" evidence="4">
    <location>
        <begin position="1"/>
        <end position="69"/>
    </location>
</feature>
<evidence type="ECO:0000256" key="2">
    <source>
        <dbReference type="ARBA" id="ARBA00023054"/>
    </source>
</evidence>
<feature type="region of interest" description="Disordered" evidence="4">
    <location>
        <begin position="105"/>
        <end position="321"/>
    </location>
</feature>
<feature type="compositionally biased region" description="Polar residues" evidence="4">
    <location>
        <begin position="175"/>
        <end position="197"/>
    </location>
</feature>
<dbReference type="PANTHER" id="PTHR22461">
    <property type="entry name" value="SERINE-RICH COILED-COIL DOMAIN-CONTAINING PROTEIN 2-RELATED"/>
    <property type="match status" value="1"/>
</dbReference>
<dbReference type="AlphaFoldDB" id="A0AAV6UW10"/>
<accession>A0AAV6UW10</accession>
<keyword evidence="2 3" id="KW-0175">Coiled coil</keyword>
<feature type="compositionally biased region" description="Polar residues" evidence="4">
    <location>
        <begin position="361"/>
        <end position="372"/>
    </location>
</feature>
<feature type="compositionally biased region" description="Low complexity" evidence="4">
    <location>
        <begin position="257"/>
        <end position="275"/>
    </location>
</feature>
<comment type="caution">
    <text evidence="5">The sequence shown here is derived from an EMBL/GenBank/DDBJ whole genome shotgun (WGS) entry which is preliminary data.</text>
</comment>
<dbReference type="InterPro" id="IPR029627">
    <property type="entry name" value="CCSER"/>
</dbReference>
<name>A0AAV6UW10_9ARAC</name>
<dbReference type="PANTHER" id="PTHR22461:SF1">
    <property type="entry name" value="SERINE-RICH COILED-COIL DOMAIN-CONTAINING PROTEIN 1"/>
    <property type="match status" value="1"/>
</dbReference>
<comment type="similarity">
    <text evidence="1">Belongs to the CCSER family.</text>
</comment>
<feature type="compositionally biased region" description="Polar residues" evidence="4">
    <location>
        <begin position="417"/>
        <end position="426"/>
    </location>
</feature>
<feature type="compositionally biased region" description="Polar residues" evidence="4">
    <location>
        <begin position="105"/>
        <end position="114"/>
    </location>
</feature>
<sequence>MASTKLEEASRLARPTPYMRNQNTNIEYAAKKTTPQSTKQNSPSNVDQSNKNNFQSNIPRFSSSLPASAASISGDHKTAVTNCNDNEAMHVVNNNAIVNSRSAYNVSHSPVTKTNLRDSQIKPKIGSRSCPDKIVSPDAQDKPAKSPLRGTGIFRSFLGKSSPKTSSNSPDSLETPKSQSRVTNGKSSKGASPATKSPSRKGFASLNSLSDFDSGIGNSLNDKNRPEDSDTIKDVEQIEFQEEFSPNLSVDAVGNRPTSTPKSSASDSKLSLKAPTYRREQNGKWSYDEKHFGSEPLRTPEPKPILNTGSESPREKHTFKMNASENIFSTYASYKGLLSYQKKSFKPSDVKYNLRDKTNQNDRTTPQQTSSIPKVPTALPNTRRPASQARSSKFYVNNEHSKVDEEEKTLSAEKLPKSSNAKQSSLDSDEKSDSTENGVTSPPSDDNREFLIDDEIADQPGLTFFGDPNSEDSDVQSLKQAMTELHALQMTSSLIKKRTDSCSSYSSLKRRSGGDHRDSLILGSELGSSCSSIASDDLMLDYDKAYDGFPEGTVNEGLASPMRKLSEVEPDKVAPLMSEKRFDFEEKSRKRLVHRRSSGTERLTPAERIEMRQRTISLPLRPPRQMQISEADDGGLKLDSSSYRLLCQDLNGVKTMLLRLKTVIQEAETINPFDQSNPNNLFYHTLAQTDFPAALMISPKGENKGPDAATLFDENADLRRQVVLLQQQLEDKDKTIHLLQQQMTKYLNVQGGCNHNIPNVNAATQTERSHSLTGSLSSSSFDDSIETLVSFRITKDAFEKSFRKNSKEQDVLSGHLIEVVRLLDQMPQPNQSEC</sequence>
<feature type="compositionally biased region" description="Polar residues" evidence="4">
    <location>
        <begin position="435"/>
        <end position="444"/>
    </location>
</feature>
<keyword evidence="6" id="KW-1185">Reference proteome</keyword>
<evidence type="ECO:0000256" key="4">
    <source>
        <dbReference type="SAM" id="MobiDB-lite"/>
    </source>
</evidence>